<dbReference type="AlphaFoldDB" id="A0A0D2LNE6"/>
<keyword evidence="5" id="KW-1133">Transmembrane helix</keyword>
<accession>A0A0D2LNE6</accession>
<protein>
    <recommendedName>
        <fullName evidence="3">Uncharacterized protein ycf33</fullName>
    </recommendedName>
</protein>
<feature type="transmembrane region" description="Helical" evidence="5">
    <location>
        <begin position="55"/>
        <end position="75"/>
    </location>
</feature>
<dbReference type="STRING" id="145388.A0A0D2LNE6"/>
<evidence type="ECO:0000313" key="8">
    <source>
        <dbReference type="Proteomes" id="UP000054498"/>
    </source>
</evidence>
<dbReference type="PANTHER" id="PTHR36049:SF3">
    <property type="match status" value="1"/>
</dbReference>
<evidence type="ECO:0000256" key="2">
    <source>
        <dbReference type="ARBA" id="ARBA00010985"/>
    </source>
</evidence>
<dbReference type="RefSeq" id="XP_013906813.1">
    <property type="nucleotide sequence ID" value="XM_014051359.1"/>
</dbReference>
<feature type="chain" id="PRO_5002258042" description="Uncharacterized protein ycf33" evidence="6">
    <location>
        <begin position="26"/>
        <end position="120"/>
    </location>
</feature>
<dbReference type="GeneID" id="25726270"/>
<evidence type="ECO:0000256" key="1">
    <source>
        <dbReference type="ARBA" id="ARBA00004474"/>
    </source>
</evidence>
<evidence type="ECO:0000313" key="7">
    <source>
        <dbReference type="EMBL" id="KIZ07794.1"/>
    </source>
</evidence>
<dbReference type="KEGG" id="mng:MNEG_0152"/>
<keyword evidence="5" id="KW-0812">Transmembrane</keyword>
<proteinExistence type="inferred from homology"/>
<evidence type="ECO:0000256" key="5">
    <source>
        <dbReference type="SAM" id="Phobius"/>
    </source>
</evidence>
<keyword evidence="6" id="KW-0732">Signal</keyword>
<evidence type="ECO:0000256" key="6">
    <source>
        <dbReference type="SAM" id="SignalP"/>
    </source>
</evidence>
<keyword evidence="8" id="KW-1185">Reference proteome</keyword>
<feature type="signal peptide" evidence="6">
    <location>
        <begin position="1"/>
        <end position="25"/>
    </location>
</feature>
<evidence type="ECO:0000256" key="4">
    <source>
        <dbReference type="ARBA" id="ARBA00022640"/>
    </source>
</evidence>
<dbReference type="GO" id="GO:0009536">
    <property type="term" value="C:plastid"/>
    <property type="evidence" value="ECO:0007669"/>
    <property type="project" value="UniProtKB-SubCell"/>
</dbReference>
<gene>
    <name evidence="7" type="ORF">MNEG_0152</name>
</gene>
<organism evidence="7 8">
    <name type="scientific">Monoraphidium neglectum</name>
    <dbReference type="NCBI Taxonomy" id="145388"/>
    <lineage>
        <taxon>Eukaryota</taxon>
        <taxon>Viridiplantae</taxon>
        <taxon>Chlorophyta</taxon>
        <taxon>core chlorophytes</taxon>
        <taxon>Chlorophyceae</taxon>
        <taxon>CS clade</taxon>
        <taxon>Sphaeropleales</taxon>
        <taxon>Selenastraceae</taxon>
        <taxon>Monoraphidium</taxon>
    </lineage>
</organism>
<keyword evidence="5" id="KW-0472">Membrane</keyword>
<dbReference type="InterPro" id="IPR008470">
    <property type="entry name" value="Uncharacterised_Ycf33"/>
</dbReference>
<comment type="similarity">
    <text evidence="2">Belongs to the ycf33 family.</text>
</comment>
<reference evidence="7 8" key="1">
    <citation type="journal article" date="2013" name="BMC Genomics">
        <title>Reconstruction of the lipid metabolism for the microalga Monoraphidium neglectum from its genome sequence reveals characteristics suitable for biofuel production.</title>
        <authorList>
            <person name="Bogen C."/>
            <person name="Al-Dilaimi A."/>
            <person name="Albersmeier A."/>
            <person name="Wichmann J."/>
            <person name="Grundmann M."/>
            <person name="Rupp O."/>
            <person name="Lauersen K.J."/>
            <person name="Blifernez-Klassen O."/>
            <person name="Kalinowski J."/>
            <person name="Goesmann A."/>
            <person name="Mussgnug J.H."/>
            <person name="Kruse O."/>
        </authorList>
    </citation>
    <scope>NUCLEOTIDE SEQUENCE [LARGE SCALE GENOMIC DNA]</scope>
    <source>
        <strain evidence="7 8">SAG 48.87</strain>
    </source>
</reference>
<dbReference type="PANTHER" id="PTHR36049">
    <property type="entry name" value="TRANSMEMBRANE PROTEIN"/>
    <property type="match status" value="1"/>
</dbReference>
<feature type="transmembrane region" description="Helical" evidence="5">
    <location>
        <begin position="82"/>
        <end position="102"/>
    </location>
</feature>
<sequence length="120" mass="12387">MAVAFGAVALGAALLALLPPDAAHAAATGGDVNAQVNASFDLGEGEEFWGNVARYGRYFVTVMLGTGYVMVRPLVGLFKNPVSGVLAVVALGAFGYGMKVTLDAMLGLSQPFEYLPAQSF</sequence>
<evidence type="ECO:0000256" key="3">
    <source>
        <dbReference type="ARBA" id="ARBA00021584"/>
    </source>
</evidence>
<dbReference type="Pfam" id="PF05421">
    <property type="entry name" value="DUF751"/>
    <property type="match status" value="1"/>
</dbReference>
<dbReference type="Proteomes" id="UP000054498">
    <property type="component" value="Unassembled WGS sequence"/>
</dbReference>
<keyword evidence="4" id="KW-0934">Plastid</keyword>
<comment type="subcellular location">
    <subcellularLocation>
        <location evidence="1">Plastid</location>
    </subcellularLocation>
</comment>
<name>A0A0D2LNE6_9CHLO</name>
<dbReference type="EMBL" id="KK100231">
    <property type="protein sequence ID" value="KIZ07794.1"/>
    <property type="molecule type" value="Genomic_DNA"/>
</dbReference>
<dbReference type="OrthoDB" id="1900844at2759"/>